<name>A0AAV3PTJ9_LITER</name>
<protein>
    <submittedName>
        <fullName evidence="2">Uncharacterized protein</fullName>
    </submittedName>
</protein>
<evidence type="ECO:0000313" key="2">
    <source>
        <dbReference type="EMBL" id="GAA0155107.1"/>
    </source>
</evidence>
<reference evidence="2 3" key="1">
    <citation type="submission" date="2024-01" db="EMBL/GenBank/DDBJ databases">
        <title>The complete chloroplast genome sequence of Lithospermum erythrorhizon: insights into the phylogenetic relationship among Boraginaceae species and the maternal lineages of purple gromwells.</title>
        <authorList>
            <person name="Okada T."/>
            <person name="Watanabe K."/>
        </authorList>
    </citation>
    <scope>NUCLEOTIDE SEQUENCE [LARGE SCALE GENOMIC DNA]</scope>
</reference>
<sequence>MDENLSLDENSSSNRYRSLEENRIFDKYRLLDKNRPLDPRFLRQLIPSSWNIKRSCYTCPYLNEKEPSHWVLNLIKVTVIDLEILASFRLWTSVGAEITYGDLIFSQDHDPFANIVIPQEINQAILGQGSSTKADDLDRAADIPSRTSPSPEPIYILPPSASHAPATNSESPSAEGS</sequence>
<dbReference type="Proteomes" id="UP001454036">
    <property type="component" value="Unassembled WGS sequence"/>
</dbReference>
<comment type="caution">
    <text evidence="2">The sequence shown here is derived from an EMBL/GenBank/DDBJ whole genome shotgun (WGS) entry which is preliminary data.</text>
</comment>
<gene>
    <name evidence="2" type="ORF">LIER_12916</name>
</gene>
<dbReference type="EMBL" id="BAABME010002544">
    <property type="protein sequence ID" value="GAA0155107.1"/>
    <property type="molecule type" value="Genomic_DNA"/>
</dbReference>
<proteinExistence type="predicted"/>
<keyword evidence="3" id="KW-1185">Reference proteome</keyword>
<feature type="region of interest" description="Disordered" evidence="1">
    <location>
        <begin position="132"/>
        <end position="177"/>
    </location>
</feature>
<evidence type="ECO:0000313" key="3">
    <source>
        <dbReference type="Proteomes" id="UP001454036"/>
    </source>
</evidence>
<organism evidence="2 3">
    <name type="scientific">Lithospermum erythrorhizon</name>
    <name type="common">Purple gromwell</name>
    <name type="synonym">Lithospermum officinale var. erythrorhizon</name>
    <dbReference type="NCBI Taxonomy" id="34254"/>
    <lineage>
        <taxon>Eukaryota</taxon>
        <taxon>Viridiplantae</taxon>
        <taxon>Streptophyta</taxon>
        <taxon>Embryophyta</taxon>
        <taxon>Tracheophyta</taxon>
        <taxon>Spermatophyta</taxon>
        <taxon>Magnoliopsida</taxon>
        <taxon>eudicotyledons</taxon>
        <taxon>Gunneridae</taxon>
        <taxon>Pentapetalae</taxon>
        <taxon>asterids</taxon>
        <taxon>lamiids</taxon>
        <taxon>Boraginales</taxon>
        <taxon>Boraginaceae</taxon>
        <taxon>Boraginoideae</taxon>
        <taxon>Lithospermeae</taxon>
        <taxon>Lithospermum</taxon>
    </lineage>
</organism>
<evidence type="ECO:0000256" key="1">
    <source>
        <dbReference type="SAM" id="MobiDB-lite"/>
    </source>
</evidence>
<dbReference type="AlphaFoldDB" id="A0AAV3PTJ9"/>
<feature type="compositionally biased region" description="Polar residues" evidence="1">
    <location>
        <begin position="165"/>
        <end position="177"/>
    </location>
</feature>
<accession>A0AAV3PTJ9</accession>